<name>A0A9J6ZWR2_9GAMM</name>
<protein>
    <submittedName>
        <fullName evidence="1">Aliphatic amidase expression-regulating protein</fullName>
    </submittedName>
</protein>
<dbReference type="KEGG" id="eps:L0Y14_13770"/>
<sequence>MAKRHKLLLEICPALGYEVGIHNFKNYVLRGSDKYFERIRKGLQRIP</sequence>
<proteinExistence type="predicted"/>
<dbReference type="RefSeq" id="WP_240991648.1">
    <property type="nucleotide sequence ID" value="NZ_CP090569.1"/>
</dbReference>
<dbReference type="AlphaFoldDB" id="A0A9J6ZWR2"/>
<organism evidence="1 2">
    <name type="scientific">Candidatus Endoriftia persephonae</name>
    <dbReference type="NCBI Taxonomy" id="393765"/>
    <lineage>
        <taxon>Bacteria</taxon>
        <taxon>Pseudomonadati</taxon>
        <taxon>Pseudomonadota</taxon>
        <taxon>Gammaproteobacteria</taxon>
        <taxon>Chromatiales</taxon>
        <taxon>Sedimenticolaceae</taxon>
        <taxon>Candidatus Endoriftia</taxon>
    </lineage>
</organism>
<gene>
    <name evidence="1" type="ORF">L0Y14_13770</name>
</gene>
<keyword evidence="2" id="KW-1185">Reference proteome</keyword>
<dbReference type="EMBL" id="CP090569">
    <property type="protein sequence ID" value="USF87194.1"/>
    <property type="molecule type" value="Genomic_DNA"/>
</dbReference>
<evidence type="ECO:0000313" key="1">
    <source>
        <dbReference type="EMBL" id="USF87194.1"/>
    </source>
</evidence>
<evidence type="ECO:0000313" key="2">
    <source>
        <dbReference type="Proteomes" id="UP001056649"/>
    </source>
</evidence>
<reference evidence="1" key="1">
    <citation type="journal article" date="2022" name="Mol. Ecol. Resour.">
        <title>The complete and closed genome of the facultative generalist Candidatus Endoriftia persephone from deep-sea hydrothermal vents.</title>
        <authorList>
            <person name="de Oliveira A.L."/>
            <person name="Srivastava A."/>
            <person name="Espada-Hinojosa S."/>
            <person name="Bright M."/>
        </authorList>
    </citation>
    <scope>NUCLEOTIDE SEQUENCE</scope>
    <source>
        <strain evidence="1">Tica-EPR-9o50.N</strain>
    </source>
</reference>
<dbReference type="Proteomes" id="UP001056649">
    <property type="component" value="Chromosome"/>
</dbReference>
<accession>A0A9J6ZWR2</accession>